<proteinExistence type="predicted"/>
<dbReference type="Gene3D" id="3.20.20.70">
    <property type="entry name" value="Aldolase class I"/>
    <property type="match status" value="1"/>
</dbReference>
<protein>
    <submittedName>
        <fullName evidence="4">NADH:flavin oxidoreductase</fullName>
    </submittedName>
</protein>
<dbReference type="InterPro" id="IPR001155">
    <property type="entry name" value="OxRdtase_FMN_N"/>
</dbReference>
<dbReference type="Pfam" id="PF00724">
    <property type="entry name" value="Oxidored_FMN"/>
    <property type="match status" value="1"/>
</dbReference>
<dbReference type="PANTHER" id="PTHR43656">
    <property type="entry name" value="BINDING OXIDOREDUCTASE, PUTATIVE (AFU_ORTHOLOGUE AFUA_2G08260)-RELATED"/>
    <property type="match status" value="1"/>
</dbReference>
<dbReference type="EMBL" id="JARVLH010000003">
    <property type="protein sequence ID" value="MEX5285128.1"/>
    <property type="molecule type" value="Genomic_DNA"/>
</dbReference>
<accession>A0ABV3X4V1</accession>
<keyword evidence="1" id="KW-0285">Flavoprotein</keyword>
<gene>
    <name evidence="4" type="ORF">QCO44_05680</name>
</gene>
<evidence type="ECO:0000256" key="1">
    <source>
        <dbReference type="ARBA" id="ARBA00022630"/>
    </source>
</evidence>
<comment type="caution">
    <text evidence="4">The sequence shown here is derived from an EMBL/GenBank/DDBJ whole genome shotgun (WGS) entry which is preliminary data.</text>
</comment>
<dbReference type="PANTHER" id="PTHR43656:SF2">
    <property type="entry name" value="BINDING OXIDOREDUCTASE, PUTATIVE (AFU_ORTHOLOGUE AFUA_2G08260)-RELATED"/>
    <property type="match status" value="1"/>
</dbReference>
<keyword evidence="2" id="KW-0560">Oxidoreductase</keyword>
<dbReference type="InterPro" id="IPR013785">
    <property type="entry name" value="Aldolase_TIM"/>
</dbReference>
<feature type="domain" description="NADH:flavin oxidoreductase/NADH oxidase N-terminal" evidence="3">
    <location>
        <begin position="7"/>
        <end position="319"/>
    </location>
</feature>
<name>A0ABV3X4V1_9FIRM</name>
<sequence length="353" mass="38283">MKSPVEEPIALAGLKCKNRIIRSAVHSFLGTADGRMGEGDFQMYEELAQNGVGLIITGHACVARGGRANEEQLNLFDDAAVEDIRRAAALTHEAGARFVVQLSHAGPRAIDTEDLADVSARPLKKDRAARAMTQEEIASLSKAFATAAVRAQKGGADGVQIHAAHSYLVSRFLDPFFNARTDEYGGDASGRFRLLAEIIEAIQERCGKDFPILVKINSDTKGADTAYEADLRFYLERCKALGVALVELSGADFINLPKTARLYYLERAKKMRAAVDLPLSLVGGVRSLADMEAVLTAGLDMVSLGRPLISDSSFFTKALAGENSRCLSCNRCFVLPRMHPGTRCVLHRKKPMA</sequence>
<reference evidence="4 5" key="1">
    <citation type="submission" date="2023-04" db="EMBL/GenBank/DDBJ databases">
        <title>Genome Sequence of Selenomonas sputigena ATCC 33150.</title>
        <authorList>
            <person name="Miller D.P."/>
            <person name="Anvari S."/>
            <person name="Polson S.W."/>
            <person name="Macdonald M."/>
            <person name="Mcdowell J.V."/>
        </authorList>
    </citation>
    <scope>NUCLEOTIDE SEQUENCE [LARGE SCALE GENOMIC DNA]</scope>
    <source>
        <strain evidence="4 5">ATCC 33150</strain>
    </source>
</reference>
<dbReference type="RefSeq" id="WP_368846856.1">
    <property type="nucleotide sequence ID" value="NZ_CP194411.1"/>
</dbReference>
<evidence type="ECO:0000313" key="4">
    <source>
        <dbReference type="EMBL" id="MEX5285128.1"/>
    </source>
</evidence>
<dbReference type="InterPro" id="IPR051799">
    <property type="entry name" value="NADH_flavin_oxidoreductase"/>
</dbReference>
<dbReference type="SUPFAM" id="SSF51395">
    <property type="entry name" value="FMN-linked oxidoreductases"/>
    <property type="match status" value="1"/>
</dbReference>
<evidence type="ECO:0000256" key="2">
    <source>
        <dbReference type="ARBA" id="ARBA00023002"/>
    </source>
</evidence>
<keyword evidence="5" id="KW-1185">Reference proteome</keyword>
<dbReference type="Proteomes" id="UP001559623">
    <property type="component" value="Unassembled WGS sequence"/>
</dbReference>
<organism evidence="4 5">
    <name type="scientific">Selenomonas sputigena</name>
    <dbReference type="NCBI Taxonomy" id="69823"/>
    <lineage>
        <taxon>Bacteria</taxon>
        <taxon>Bacillati</taxon>
        <taxon>Bacillota</taxon>
        <taxon>Negativicutes</taxon>
        <taxon>Selenomonadales</taxon>
        <taxon>Selenomonadaceae</taxon>
        <taxon>Selenomonas</taxon>
    </lineage>
</organism>
<evidence type="ECO:0000259" key="3">
    <source>
        <dbReference type="Pfam" id="PF00724"/>
    </source>
</evidence>
<dbReference type="CDD" id="cd02803">
    <property type="entry name" value="OYE_like_FMN_family"/>
    <property type="match status" value="1"/>
</dbReference>
<evidence type="ECO:0000313" key="5">
    <source>
        <dbReference type="Proteomes" id="UP001559623"/>
    </source>
</evidence>